<dbReference type="Proteomes" id="UP000383932">
    <property type="component" value="Unassembled WGS sequence"/>
</dbReference>
<proteinExistence type="inferred from homology"/>
<feature type="compositionally biased region" description="Low complexity" evidence="4">
    <location>
        <begin position="470"/>
        <end position="487"/>
    </location>
</feature>
<feature type="compositionally biased region" description="Acidic residues" evidence="4">
    <location>
        <begin position="488"/>
        <end position="500"/>
    </location>
</feature>
<gene>
    <name evidence="6" type="ORF">CTheo_7803</name>
</gene>
<dbReference type="GO" id="GO:0016491">
    <property type="term" value="F:oxidoreductase activity"/>
    <property type="evidence" value="ECO:0007669"/>
    <property type="project" value="UniProtKB-KW"/>
</dbReference>
<dbReference type="CDD" id="cd05327">
    <property type="entry name" value="retinol-DH_like_SDR_c_like"/>
    <property type="match status" value="1"/>
</dbReference>
<dbReference type="EMBL" id="SSOP01000375">
    <property type="protein sequence ID" value="KAB5588759.1"/>
    <property type="molecule type" value="Genomic_DNA"/>
</dbReference>
<dbReference type="SUPFAM" id="SSF47113">
    <property type="entry name" value="Histone-fold"/>
    <property type="match status" value="1"/>
</dbReference>
<keyword evidence="7" id="KW-1185">Reference proteome</keyword>
<evidence type="ECO:0000256" key="2">
    <source>
        <dbReference type="ARBA" id="ARBA00022857"/>
    </source>
</evidence>
<protein>
    <recommendedName>
        <fullName evidence="5">TAFII28-like protein domain-containing protein</fullName>
    </recommendedName>
</protein>
<dbReference type="PANTHER" id="PTHR24320:SF282">
    <property type="entry name" value="WW DOMAIN-CONTAINING OXIDOREDUCTASE"/>
    <property type="match status" value="1"/>
</dbReference>
<evidence type="ECO:0000313" key="7">
    <source>
        <dbReference type="Proteomes" id="UP000383932"/>
    </source>
</evidence>
<keyword evidence="2" id="KW-0521">NADP</keyword>
<comment type="similarity">
    <text evidence="1">Belongs to the short-chain dehydrogenases/reductases (SDR) family.</text>
</comment>
<feature type="region of interest" description="Disordered" evidence="4">
    <location>
        <begin position="458"/>
        <end position="500"/>
    </location>
</feature>
<keyword evidence="3" id="KW-0560">Oxidoreductase</keyword>
<name>A0A5N5QAU5_9AGAM</name>
<dbReference type="OrthoDB" id="191139at2759"/>
<evidence type="ECO:0000256" key="4">
    <source>
        <dbReference type="SAM" id="MobiDB-lite"/>
    </source>
</evidence>
<comment type="caution">
    <text evidence="6">The sequence shown here is derived from an EMBL/GenBank/DDBJ whole genome shotgun (WGS) entry which is preliminary data.</text>
</comment>
<dbReference type="PRINTS" id="PR00080">
    <property type="entry name" value="SDRFAMILY"/>
</dbReference>
<feature type="region of interest" description="Disordered" evidence="4">
    <location>
        <begin position="419"/>
        <end position="439"/>
    </location>
</feature>
<dbReference type="InterPro" id="IPR036291">
    <property type="entry name" value="NAD(P)-bd_dom_sf"/>
</dbReference>
<dbReference type="PANTHER" id="PTHR24320">
    <property type="entry name" value="RETINOL DEHYDROGENASE"/>
    <property type="match status" value="1"/>
</dbReference>
<dbReference type="PROSITE" id="PS00061">
    <property type="entry name" value="ADH_SHORT"/>
    <property type="match status" value="1"/>
</dbReference>
<feature type="domain" description="TAFII28-like protein" evidence="5">
    <location>
        <begin position="521"/>
        <end position="605"/>
    </location>
</feature>
<dbReference type="CDD" id="cd08048">
    <property type="entry name" value="HFD_TAF11"/>
    <property type="match status" value="1"/>
</dbReference>
<accession>A0A5N5QAU5</accession>
<reference evidence="6 7" key="1">
    <citation type="journal article" date="2019" name="Fungal Biol. Biotechnol.">
        <title>Draft genome sequence of fastidious pathogen Ceratobasidium theobromae, which causes vascular-streak dieback in Theobroma cacao.</title>
        <authorList>
            <person name="Ali S.S."/>
            <person name="Asman A."/>
            <person name="Shao J."/>
            <person name="Firmansyah A.P."/>
            <person name="Susilo A.W."/>
            <person name="Rosmana A."/>
            <person name="McMahon P."/>
            <person name="Junaid M."/>
            <person name="Guest D."/>
            <person name="Kheng T.Y."/>
            <person name="Meinhardt L.W."/>
            <person name="Bailey B.A."/>
        </authorList>
    </citation>
    <scope>NUCLEOTIDE SEQUENCE [LARGE SCALE GENOMIC DNA]</scope>
    <source>
        <strain evidence="6 7">CT2</strain>
    </source>
</reference>
<dbReference type="InterPro" id="IPR002347">
    <property type="entry name" value="SDR_fam"/>
</dbReference>
<dbReference type="SUPFAM" id="SSF51735">
    <property type="entry name" value="NAD(P)-binding Rossmann-fold domains"/>
    <property type="match status" value="1"/>
</dbReference>
<organism evidence="6 7">
    <name type="scientific">Ceratobasidium theobromae</name>
    <dbReference type="NCBI Taxonomy" id="1582974"/>
    <lineage>
        <taxon>Eukaryota</taxon>
        <taxon>Fungi</taxon>
        <taxon>Dikarya</taxon>
        <taxon>Basidiomycota</taxon>
        <taxon>Agaricomycotina</taxon>
        <taxon>Agaricomycetes</taxon>
        <taxon>Cantharellales</taxon>
        <taxon>Ceratobasidiaceae</taxon>
        <taxon>Ceratobasidium</taxon>
    </lineage>
</organism>
<dbReference type="InterPro" id="IPR009072">
    <property type="entry name" value="Histone-fold"/>
</dbReference>
<evidence type="ECO:0000256" key="3">
    <source>
        <dbReference type="ARBA" id="ARBA00023002"/>
    </source>
</evidence>
<dbReference type="GO" id="GO:0006367">
    <property type="term" value="P:transcription initiation at RNA polymerase II promoter"/>
    <property type="evidence" value="ECO:0007669"/>
    <property type="project" value="InterPro"/>
</dbReference>
<dbReference type="InterPro" id="IPR006809">
    <property type="entry name" value="TAFII28_dom"/>
</dbReference>
<evidence type="ECO:0000313" key="6">
    <source>
        <dbReference type="EMBL" id="KAB5588759.1"/>
    </source>
</evidence>
<dbReference type="Pfam" id="PF04719">
    <property type="entry name" value="TAFII28"/>
    <property type="match status" value="1"/>
</dbReference>
<dbReference type="AlphaFoldDB" id="A0A5N5QAU5"/>
<evidence type="ECO:0000256" key="1">
    <source>
        <dbReference type="ARBA" id="ARBA00006484"/>
    </source>
</evidence>
<dbReference type="GO" id="GO:0005634">
    <property type="term" value="C:nucleus"/>
    <property type="evidence" value="ECO:0007669"/>
    <property type="project" value="InterPro"/>
</dbReference>
<sequence length="628" mass="68744">MGTVSSILEQAFPQAPQWSVDQMPDLTGQVMLVTGGNTGIGRETCKSLLNKNARVYMACRCPKRAKDAVEWLKEATGGKEAIFLHLDLADLESVRAAATEFTRRETRLHCLINNGGVFGPPISDKTVQGYDLQFGTNVLGHFLFTKLLLPTMIRTVDTSLGSGTVRIVNVSSVKHLFAPRGGVDYDSLEPNSVSADHIRGRLGLDKLYAQSKWALVAFSNELARRYGDEGIVSISLHPGNIRTEIARHIPMSSMMTAIADMVLWDCSYGALTQLYAATDPAAAELNGKYLVPWARLDGPRHDTFDLVGRQKLWDWLEVHSSRGSCIDGLMNVTAMMYCPMSGLPSARLLYTPKTKRMIGLKYQVTFLNFKETLNIRIHISLSLGITEVKNINTHVEGVDPIHVHKMYHINASMLEPTANSPVNKLEEDSASFRSQKRKATNVDDIDVDAELEAAPSSSYLKRGRTGTAEAASRAGSMAPPGAAAAADGDGDDDDDEAPAMADDDYSAQLSWQSQSKENMKLLLGSFTPDQLARYETYRRSTLNKQSVRRSLGANVSVNVAQVIAGFSKVFVGEIIELARHVQQQSLPPGAAPGPLSPDHLRAAYQLYIQQTGHVGSAKPARGRRLFVR</sequence>
<dbReference type="Pfam" id="PF00106">
    <property type="entry name" value="adh_short"/>
    <property type="match status" value="1"/>
</dbReference>
<dbReference type="Gene3D" id="3.40.50.720">
    <property type="entry name" value="NAD(P)-binding Rossmann-like Domain"/>
    <property type="match status" value="1"/>
</dbReference>
<dbReference type="GO" id="GO:0046982">
    <property type="term" value="F:protein heterodimerization activity"/>
    <property type="evidence" value="ECO:0007669"/>
    <property type="project" value="InterPro"/>
</dbReference>
<dbReference type="InterPro" id="IPR020904">
    <property type="entry name" value="Sc_DH/Rdtase_CS"/>
</dbReference>
<dbReference type="PRINTS" id="PR00081">
    <property type="entry name" value="GDHRDH"/>
</dbReference>
<dbReference type="Gene3D" id="1.10.20.10">
    <property type="entry name" value="Histone, subunit A"/>
    <property type="match status" value="1"/>
</dbReference>
<evidence type="ECO:0000259" key="5">
    <source>
        <dbReference type="Pfam" id="PF04719"/>
    </source>
</evidence>